<evidence type="ECO:0000256" key="1">
    <source>
        <dbReference type="ARBA" id="ARBA00023125"/>
    </source>
</evidence>
<dbReference type="AlphaFoldDB" id="A0A2S9I5T4"/>
<dbReference type="InterPro" id="IPR001867">
    <property type="entry name" value="OmpR/PhoB-type_DNA-bd"/>
</dbReference>
<protein>
    <submittedName>
        <fullName evidence="6">Transcriptional regulator</fullName>
    </submittedName>
</protein>
<feature type="domain" description="OmpR/PhoB-type" evidence="5">
    <location>
        <begin position="1"/>
        <end position="102"/>
    </location>
</feature>
<dbReference type="CDD" id="cd00383">
    <property type="entry name" value="trans_reg_C"/>
    <property type="match status" value="1"/>
</dbReference>
<evidence type="ECO:0000259" key="5">
    <source>
        <dbReference type="PROSITE" id="PS51755"/>
    </source>
</evidence>
<dbReference type="InterPro" id="IPR016032">
    <property type="entry name" value="Sig_transdc_resp-reg_C-effctor"/>
</dbReference>
<dbReference type="InterPro" id="IPR036388">
    <property type="entry name" value="WH-like_DNA-bd_sf"/>
</dbReference>
<evidence type="ECO:0000256" key="3">
    <source>
        <dbReference type="SAM" id="MobiDB-lite"/>
    </source>
</evidence>
<reference evidence="6 7" key="1">
    <citation type="submission" date="2017-10" db="EMBL/GenBank/DDBJ databases">
        <title>Draft genome of two endophytic bacteria isolated from 'guarana' Paullinia cupana (Mart.) Ducke.</title>
        <authorList>
            <person name="Siqueira K.A."/>
            <person name="Liotti R.G."/>
            <person name="Mendes T.A."/>
            <person name="Soares M.A."/>
        </authorList>
    </citation>
    <scope>NUCLEOTIDE SEQUENCE [LARGE SCALE GENOMIC DNA]</scope>
    <source>
        <strain evidence="6 7">342</strain>
    </source>
</reference>
<keyword evidence="1 2" id="KW-0238">DNA-binding</keyword>
<feature type="transmembrane region" description="Helical" evidence="4">
    <location>
        <begin position="199"/>
        <end position="219"/>
    </location>
</feature>
<dbReference type="EMBL" id="PDET01000022">
    <property type="protein sequence ID" value="PRD13149.1"/>
    <property type="molecule type" value="Genomic_DNA"/>
</dbReference>
<dbReference type="OrthoDB" id="7003224at2"/>
<name>A0A2S9I5T4_9GAMM</name>
<dbReference type="SUPFAM" id="SSF46894">
    <property type="entry name" value="C-terminal effector domain of the bipartite response regulators"/>
    <property type="match status" value="1"/>
</dbReference>
<dbReference type="GO" id="GO:0003677">
    <property type="term" value="F:DNA binding"/>
    <property type="evidence" value="ECO:0007669"/>
    <property type="project" value="UniProtKB-UniRule"/>
</dbReference>
<evidence type="ECO:0000313" key="7">
    <source>
        <dbReference type="Proteomes" id="UP000239181"/>
    </source>
</evidence>
<feature type="region of interest" description="Disordered" evidence="3">
    <location>
        <begin position="148"/>
        <end position="175"/>
    </location>
</feature>
<evidence type="ECO:0000256" key="2">
    <source>
        <dbReference type="PROSITE-ProRule" id="PRU01091"/>
    </source>
</evidence>
<dbReference type="SMART" id="SM00862">
    <property type="entry name" value="Trans_reg_C"/>
    <property type="match status" value="1"/>
</dbReference>
<dbReference type="GO" id="GO:0000160">
    <property type="term" value="P:phosphorelay signal transduction system"/>
    <property type="evidence" value="ECO:0007669"/>
    <property type="project" value="InterPro"/>
</dbReference>
<keyword evidence="7" id="KW-1185">Reference proteome</keyword>
<dbReference type="Gene3D" id="1.10.10.10">
    <property type="entry name" value="Winged helix-like DNA-binding domain superfamily/Winged helix DNA-binding domain"/>
    <property type="match status" value="1"/>
</dbReference>
<keyword evidence="4" id="KW-1133">Transmembrane helix</keyword>
<dbReference type="RefSeq" id="WP_105595080.1">
    <property type="nucleotide sequence ID" value="NZ_PDET01000022.1"/>
</dbReference>
<organism evidence="6 7">
    <name type="scientific">Pantoea coffeiphila</name>
    <dbReference type="NCBI Taxonomy" id="1465635"/>
    <lineage>
        <taxon>Bacteria</taxon>
        <taxon>Pseudomonadati</taxon>
        <taxon>Pseudomonadota</taxon>
        <taxon>Gammaproteobacteria</taxon>
        <taxon>Enterobacterales</taxon>
        <taxon>Erwiniaceae</taxon>
        <taxon>Pantoea</taxon>
    </lineage>
</organism>
<dbReference type="GO" id="GO:0006355">
    <property type="term" value="P:regulation of DNA-templated transcription"/>
    <property type="evidence" value="ECO:0007669"/>
    <property type="project" value="InterPro"/>
</dbReference>
<accession>A0A2S9I5T4</accession>
<gene>
    <name evidence="6" type="ORF">CQW29_23045</name>
</gene>
<dbReference type="Pfam" id="PF00486">
    <property type="entry name" value="Trans_reg_C"/>
    <property type="match status" value="1"/>
</dbReference>
<evidence type="ECO:0000256" key="4">
    <source>
        <dbReference type="SAM" id="Phobius"/>
    </source>
</evidence>
<comment type="caution">
    <text evidence="6">The sequence shown here is derived from an EMBL/GenBank/DDBJ whole genome shotgun (WGS) entry which is preliminary data.</text>
</comment>
<keyword evidence="4" id="KW-0472">Membrane</keyword>
<dbReference type="PROSITE" id="PS51755">
    <property type="entry name" value="OMPR_PHOB"/>
    <property type="match status" value="1"/>
</dbReference>
<feature type="DNA-binding region" description="OmpR/PhoB-type" evidence="2">
    <location>
        <begin position="1"/>
        <end position="102"/>
    </location>
</feature>
<dbReference type="Proteomes" id="UP000239181">
    <property type="component" value="Unassembled WGS sequence"/>
</dbReference>
<sequence length="318" mass="36105">MIYRIQESIFFRNDDGRVWTDDDSRVILTATTGRLLAYLLQHKGNVISKDELLENVWDAYGLSTSSNSLYKYISDLRAVFKNLGCTDEIIVTVPKLGFMISKAVRVEWVDDDERSRGTLIEPDIELPVELNTRATSETDMAQYEGNNRAEDAAAESDAFKSNSTESQYHENKHRENTVEEKVRAEESVLVKPSFMQVKVVVLSIVLTVLVAGIVALYIMGDSGRQEEMTWSLGNIDNCPVRSFNPHESEKSLAVLQNVIATKGMLCSGNSIFFVRVSEPVLTDKKGRIFISRCNYVDDKRKKFSSCENYYRADYEITR</sequence>
<proteinExistence type="predicted"/>
<evidence type="ECO:0000313" key="6">
    <source>
        <dbReference type="EMBL" id="PRD13149.1"/>
    </source>
</evidence>
<keyword evidence="4" id="KW-0812">Transmembrane</keyword>